<keyword evidence="2" id="KW-0802">TPR repeat</keyword>
<dbReference type="Proteomes" id="UP001465976">
    <property type="component" value="Unassembled WGS sequence"/>
</dbReference>
<evidence type="ECO:0000256" key="3">
    <source>
        <dbReference type="SAM" id="MobiDB-lite"/>
    </source>
</evidence>
<name>A0ABR3F9Y0_9AGAR</name>
<keyword evidence="1" id="KW-0677">Repeat</keyword>
<evidence type="ECO:0000256" key="1">
    <source>
        <dbReference type="ARBA" id="ARBA00022737"/>
    </source>
</evidence>
<dbReference type="InterPro" id="IPR011990">
    <property type="entry name" value="TPR-like_helical_dom_sf"/>
</dbReference>
<accession>A0ABR3F9Y0</accession>
<comment type="caution">
    <text evidence="4">The sequence shown here is derived from an EMBL/GenBank/DDBJ whole genome shotgun (WGS) entry which is preliminary data.</text>
</comment>
<evidence type="ECO:0008006" key="6">
    <source>
        <dbReference type="Google" id="ProtNLM"/>
    </source>
</evidence>
<dbReference type="Gene3D" id="1.25.40.10">
    <property type="entry name" value="Tetratricopeptide repeat domain"/>
    <property type="match status" value="1"/>
</dbReference>
<organism evidence="4 5">
    <name type="scientific">Marasmius crinis-equi</name>
    <dbReference type="NCBI Taxonomy" id="585013"/>
    <lineage>
        <taxon>Eukaryota</taxon>
        <taxon>Fungi</taxon>
        <taxon>Dikarya</taxon>
        <taxon>Basidiomycota</taxon>
        <taxon>Agaricomycotina</taxon>
        <taxon>Agaricomycetes</taxon>
        <taxon>Agaricomycetidae</taxon>
        <taxon>Agaricales</taxon>
        <taxon>Marasmiineae</taxon>
        <taxon>Marasmiaceae</taxon>
        <taxon>Marasmius</taxon>
    </lineage>
</organism>
<dbReference type="PANTHER" id="PTHR22904:SF523">
    <property type="entry name" value="STRESS-INDUCED-PHOSPHOPROTEIN 1"/>
    <property type="match status" value="1"/>
</dbReference>
<keyword evidence="5" id="KW-1185">Reference proteome</keyword>
<gene>
    <name evidence="4" type="ORF">V5O48_009891</name>
</gene>
<dbReference type="PANTHER" id="PTHR22904">
    <property type="entry name" value="TPR REPEAT CONTAINING PROTEIN"/>
    <property type="match status" value="1"/>
</dbReference>
<protein>
    <recommendedName>
        <fullName evidence="6">TPR-like protein</fullName>
    </recommendedName>
</protein>
<feature type="compositionally biased region" description="Low complexity" evidence="3">
    <location>
        <begin position="24"/>
        <end position="35"/>
    </location>
</feature>
<sequence length="260" mass="28459">MSHSHSHAPGESHSHSHGDDGHSHGPQQPQQMAMPTADPAMQALIDADFREVDLAIIPDGPSVVCETHKLEKCKDCDQDYVNLNRLAKILHQNPSLTAPPPANVVSKNLSAAVNNTKEEGNQLYKQGKHTQAIGRYTMAASIAVQRPPWEANQFMREELSAIISNRSAAYCESHDYISALADADTVIIIRRNWSKGHFRKAKALMGLNRPTDARDALQVGLAFEPANAELNAFLADVEKAIEKPKSLSDEKKQEPTSTSA</sequence>
<feature type="compositionally biased region" description="Basic and acidic residues" evidence="3">
    <location>
        <begin position="8"/>
        <end position="23"/>
    </location>
</feature>
<feature type="region of interest" description="Disordered" evidence="3">
    <location>
        <begin position="1"/>
        <end position="35"/>
    </location>
</feature>
<dbReference type="EMBL" id="JBAHYK010000676">
    <property type="protein sequence ID" value="KAL0572073.1"/>
    <property type="molecule type" value="Genomic_DNA"/>
</dbReference>
<dbReference type="SUPFAM" id="SSF48452">
    <property type="entry name" value="TPR-like"/>
    <property type="match status" value="1"/>
</dbReference>
<proteinExistence type="predicted"/>
<evidence type="ECO:0000313" key="5">
    <source>
        <dbReference type="Proteomes" id="UP001465976"/>
    </source>
</evidence>
<reference evidence="4 5" key="1">
    <citation type="submission" date="2024-02" db="EMBL/GenBank/DDBJ databases">
        <title>A draft genome for the cacao thread blight pathogen Marasmius crinis-equi.</title>
        <authorList>
            <person name="Cohen S.P."/>
            <person name="Baruah I.K."/>
            <person name="Amoako-Attah I."/>
            <person name="Bukari Y."/>
            <person name="Meinhardt L.W."/>
            <person name="Bailey B.A."/>
        </authorList>
    </citation>
    <scope>NUCLEOTIDE SEQUENCE [LARGE SCALE GENOMIC DNA]</scope>
    <source>
        <strain evidence="4 5">GH-76</strain>
    </source>
</reference>
<evidence type="ECO:0000256" key="2">
    <source>
        <dbReference type="ARBA" id="ARBA00022803"/>
    </source>
</evidence>
<evidence type="ECO:0000313" key="4">
    <source>
        <dbReference type="EMBL" id="KAL0572073.1"/>
    </source>
</evidence>